<dbReference type="InterPro" id="IPR037157">
    <property type="entry name" value="Acetyltransf_C_sf"/>
</dbReference>
<dbReference type="PANTHER" id="PTHR43480">
    <property type="entry name" value="ACYL-[ACYL-CARRIER-PROTEIN]--UDP-N-ACETYLGLUCOSAMINE O-ACYLTRANSFERASE"/>
    <property type="match status" value="1"/>
</dbReference>
<organism evidence="10 11">
    <name type="scientific">Lacipirellula limnantheis</name>
    <dbReference type="NCBI Taxonomy" id="2528024"/>
    <lineage>
        <taxon>Bacteria</taxon>
        <taxon>Pseudomonadati</taxon>
        <taxon>Planctomycetota</taxon>
        <taxon>Planctomycetia</taxon>
        <taxon>Pirellulales</taxon>
        <taxon>Lacipirellulaceae</taxon>
        <taxon>Lacipirellula</taxon>
    </lineage>
</organism>
<dbReference type="NCBIfam" id="NF003657">
    <property type="entry name" value="PRK05289.1"/>
    <property type="match status" value="1"/>
</dbReference>
<accession>A0A517TWC6</accession>
<evidence type="ECO:0000256" key="2">
    <source>
        <dbReference type="ARBA" id="ARBA00022516"/>
    </source>
</evidence>
<dbReference type="InterPro" id="IPR056729">
    <property type="entry name" value="GMPPB_C"/>
</dbReference>
<dbReference type="GO" id="GO:0009245">
    <property type="term" value="P:lipid A biosynthetic process"/>
    <property type="evidence" value="ECO:0007669"/>
    <property type="project" value="UniProtKB-KW"/>
</dbReference>
<dbReference type="CDD" id="cd03351">
    <property type="entry name" value="LbH_UDP-GlcNAc_AT"/>
    <property type="match status" value="1"/>
</dbReference>
<gene>
    <name evidence="10" type="primary">lpxA_3</name>
    <name evidence="10" type="ORF">I41_18530</name>
</gene>
<keyword evidence="3" id="KW-0441">Lipid A biosynthesis</keyword>
<dbReference type="EMBL" id="CP036339">
    <property type="protein sequence ID" value="QDT72671.1"/>
    <property type="molecule type" value="Genomic_DNA"/>
</dbReference>
<evidence type="ECO:0000259" key="8">
    <source>
        <dbReference type="Pfam" id="PF13720"/>
    </source>
</evidence>
<feature type="domain" description="UDP N-acetylglucosamine O-acyltransferase C-terminal" evidence="8">
    <location>
        <begin position="177"/>
        <end position="254"/>
    </location>
</feature>
<dbReference type="InterPro" id="IPR018357">
    <property type="entry name" value="Hexapep_transf_CS"/>
</dbReference>
<keyword evidence="2" id="KW-0444">Lipid biosynthesis</keyword>
<dbReference type="RefSeq" id="WP_145432217.1">
    <property type="nucleotide sequence ID" value="NZ_CP036339.1"/>
</dbReference>
<keyword evidence="4 10" id="KW-0808">Transferase</keyword>
<keyword evidence="5" id="KW-0677">Repeat</keyword>
<evidence type="ECO:0000256" key="7">
    <source>
        <dbReference type="ARBA" id="ARBA00023315"/>
    </source>
</evidence>
<sequence length="268" mass="28860">MATSIAANAWVDPRAEIDEEVVIGPFCTIGAGARIGRGTRLHNNVTLMGNVTLGAENVLFPNVVIGAEPQDYSYRGSDTAVVIGDGNTFREGVTVNRGSEKEDGVTRIGDNNFLMGNCHVAHDCKLGSNILIANGSLLAGHVHIHDHASISGGVAIHQFVTIGSYSFISALSRALHDVPPFMLVEGIPARPRCINIVALKRNDFTAERVEFIAAAHRLLYRSKVGLSHAREILRTNNQISPDVETLLAFIEGQQVGKHGRGREVRRAA</sequence>
<dbReference type="InterPro" id="IPR001451">
    <property type="entry name" value="Hexapep"/>
</dbReference>
<keyword evidence="11" id="KW-1185">Reference proteome</keyword>
<dbReference type="NCBIfam" id="TIGR01852">
    <property type="entry name" value="lipid_A_lpxA"/>
    <property type="match status" value="1"/>
</dbReference>
<dbReference type="Proteomes" id="UP000317909">
    <property type="component" value="Chromosome"/>
</dbReference>
<keyword evidence="1" id="KW-0963">Cytoplasm</keyword>
<dbReference type="Pfam" id="PF13720">
    <property type="entry name" value="Acetyltransf_11"/>
    <property type="match status" value="1"/>
</dbReference>
<name>A0A517TWC6_9BACT</name>
<keyword evidence="7 10" id="KW-0012">Acyltransferase</keyword>
<proteinExistence type="predicted"/>
<evidence type="ECO:0000256" key="6">
    <source>
        <dbReference type="ARBA" id="ARBA00023098"/>
    </source>
</evidence>
<dbReference type="Gene3D" id="1.20.1180.10">
    <property type="entry name" value="Udp N-acetylglucosamine O-acyltransferase, C-terminal domain"/>
    <property type="match status" value="1"/>
</dbReference>
<evidence type="ECO:0000313" key="10">
    <source>
        <dbReference type="EMBL" id="QDT72671.1"/>
    </source>
</evidence>
<keyword evidence="6" id="KW-0443">Lipid metabolism</keyword>
<protein>
    <submittedName>
        <fullName evidence="10">Acyl-[acyl-carrier-protein]--UDP-N-acetylglucosamine O-acyltransferase</fullName>
        <ecNumber evidence="10">2.3.1.129</ecNumber>
    </submittedName>
</protein>
<dbReference type="Pfam" id="PF00132">
    <property type="entry name" value="Hexapep"/>
    <property type="match status" value="1"/>
</dbReference>
<evidence type="ECO:0000259" key="9">
    <source>
        <dbReference type="Pfam" id="PF25087"/>
    </source>
</evidence>
<dbReference type="InterPro" id="IPR029098">
    <property type="entry name" value="Acetyltransf_C"/>
</dbReference>
<dbReference type="AlphaFoldDB" id="A0A517TWC6"/>
<dbReference type="GO" id="GO:0016020">
    <property type="term" value="C:membrane"/>
    <property type="evidence" value="ECO:0007669"/>
    <property type="project" value="GOC"/>
</dbReference>
<dbReference type="SUPFAM" id="SSF51161">
    <property type="entry name" value="Trimeric LpxA-like enzymes"/>
    <property type="match status" value="1"/>
</dbReference>
<dbReference type="EC" id="2.3.1.129" evidence="10"/>
<evidence type="ECO:0000256" key="1">
    <source>
        <dbReference type="ARBA" id="ARBA00022490"/>
    </source>
</evidence>
<dbReference type="OrthoDB" id="9807278at2"/>
<dbReference type="InterPro" id="IPR011004">
    <property type="entry name" value="Trimer_LpxA-like_sf"/>
</dbReference>
<dbReference type="PROSITE" id="PS00101">
    <property type="entry name" value="HEXAPEP_TRANSFERASES"/>
    <property type="match status" value="1"/>
</dbReference>
<dbReference type="GO" id="GO:0008780">
    <property type="term" value="F:acyl-[acyl-carrier-protein]-UDP-N-acetylglucosamine O-acyltransferase activity"/>
    <property type="evidence" value="ECO:0007669"/>
    <property type="project" value="UniProtKB-EC"/>
</dbReference>
<dbReference type="InterPro" id="IPR010137">
    <property type="entry name" value="Lipid_A_LpxA"/>
</dbReference>
<evidence type="ECO:0000256" key="5">
    <source>
        <dbReference type="ARBA" id="ARBA00022737"/>
    </source>
</evidence>
<reference evidence="10 11" key="1">
    <citation type="submission" date="2019-02" db="EMBL/GenBank/DDBJ databases">
        <title>Deep-cultivation of Planctomycetes and their phenomic and genomic characterization uncovers novel biology.</title>
        <authorList>
            <person name="Wiegand S."/>
            <person name="Jogler M."/>
            <person name="Boedeker C."/>
            <person name="Pinto D."/>
            <person name="Vollmers J."/>
            <person name="Rivas-Marin E."/>
            <person name="Kohn T."/>
            <person name="Peeters S.H."/>
            <person name="Heuer A."/>
            <person name="Rast P."/>
            <person name="Oberbeckmann S."/>
            <person name="Bunk B."/>
            <person name="Jeske O."/>
            <person name="Meyerdierks A."/>
            <person name="Storesund J.E."/>
            <person name="Kallscheuer N."/>
            <person name="Luecker S."/>
            <person name="Lage O.M."/>
            <person name="Pohl T."/>
            <person name="Merkel B.J."/>
            <person name="Hornburger P."/>
            <person name="Mueller R.-W."/>
            <person name="Bruemmer F."/>
            <person name="Labrenz M."/>
            <person name="Spormann A.M."/>
            <person name="Op den Camp H."/>
            <person name="Overmann J."/>
            <person name="Amann R."/>
            <person name="Jetten M.S.M."/>
            <person name="Mascher T."/>
            <person name="Medema M.H."/>
            <person name="Devos D.P."/>
            <person name="Kaster A.-K."/>
            <person name="Ovreas L."/>
            <person name="Rohde M."/>
            <person name="Galperin M.Y."/>
            <person name="Jogler C."/>
        </authorList>
    </citation>
    <scope>NUCLEOTIDE SEQUENCE [LARGE SCALE GENOMIC DNA]</scope>
    <source>
        <strain evidence="10 11">I41</strain>
    </source>
</reference>
<evidence type="ECO:0000313" key="11">
    <source>
        <dbReference type="Proteomes" id="UP000317909"/>
    </source>
</evidence>
<dbReference type="KEGG" id="llh:I41_18530"/>
<feature type="domain" description="Mannose-1-phosphate guanyltransferase C-terminal" evidence="9">
    <location>
        <begin position="7"/>
        <end position="97"/>
    </location>
</feature>
<dbReference type="Pfam" id="PF25087">
    <property type="entry name" value="GMPPB_C"/>
    <property type="match status" value="1"/>
</dbReference>
<dbReference type="PIRSF" id="PIRSF000456">
    <property type="entry name" value="UDP-GlcNAc_acltr"/>
    <property type="match status" value="1"/>
</dbReference>
<dbReference type="Gene3D" id="2.160.10.10">
    <property type="entry name" value="Hexapeptide repeat proteins"/>
    <property type="match status" value="1"/>
</dbReference>
<evidence type="ECO:0000256" key="3">
    <source>
        <dbReference type="ARBA" id="ARBA00022556"/>
    </source>
</evidence>
<evidence type="ECO:0000256" key="4">
    <source>
        <dbReference type="ARBA" id="ARBA00022679"/>
    </source>
</evidence>
<dbReference type="PANTHER" id="PTHR43480:SF1">
    <property type="entry name" value="ACYL-[ACYL-CARRIER-PROTEIN]--UDP-N-ACETYLGLUCOSAMINE O-ACYLTRANSFERASE, MITOCHONDRIAL-RELATED"/>
    <property type="match status" value="1"/>
</dbReference>